<dbReference type="InterPro" id="IPR041413">
    <property type="entry name" value="MLTR_LBD"/>
</dbReference>
<comment type="caution">
    <text evidence="2">The sequence shown here is derived from an EMBL/GenBank/DDBJ whole genome shotgun (WGS) entry which is preliminary data.</text>
</comment>
<dbReference type="RefSeq" id="WP_106190944.1">
    <property type="nucleotide sequence ID" value="NZ_PVTF01000009.1"/>
</dbReference>
<sequence>MDRSELASFLRVRREALRPADVGLAPGARRRTPGLRREEVALLANMSTDYYERLEQARGPHPSESMVSCLARALRLSTDERDHLYVLAGYAPPVVHHASGYVDPGLMHVLDALTTVPAVVADDLGTILAQNPLGTALFGPFTGTGGRADNTLWRWYTEPESRDIYLPADHERLARAFVADLRASTVRRGKDAVSATLVADLLEVSAEFAAVWELHEVSPMRSGRKTYTHPKVGVLEMQCDVVLSPDTGRRLVVLRPQPGTDAAERLDLLRVLGTQAFAP</sequence>
<dbReference type="InterPro" id="IPR001387">
    <property type="entry name" value="Cro/C1-type_HTH"/>
</dbReference>
<dbReference type="Proteomes" id="UP000239494">
    <property type="component" value="Unassembled WGS sequence"/>
</dbReference>
<proteinExistence type="predicted"/>
<dbReference type="AlphaFoldDB" id="A0A2T0SX35"/>
<protein>
    <submittedName>
        <fullName evidence="2">Helix-turn-helix protein</fullName>
    </submittedName>
</protein>
<dbReference type="OrthoDB" id="3608749at2"/>
<dbReference type="InterPro" id="IPR010982">
    <property type="entry name" value="Lambda_DNA-bd_dom_sf"/>
</dbReference>
<reference evidence="2 3" key="1">
    <citation type="submission" date="2018-03" db="EMBL/GenBank/DDBJ databases">
        <title>Genomic Encyclopedia of Archaeal and Bacterial Type Strains, Phase II (KMG-II): from individual species to whole genera.</title>
        <authorList>
            <person name="Goeker M."/>
        </authorList>
    </citation>
    <scope>NUCLEOTIDE SEQUENCE [LARGE SCALE GENOMIC DNA]</scope>
    <source>
        <strain evidence="2 3">DSM 44720</strain>
    </source>
</reference>
<evidence type="ECO:0000313" key="3">
    <source>
        <dbReference type="Proteomes" id="UP000239494"/>
    </source>
</evidence>
<dbReference type="SUPFAM" id="SSF47413">
    <property type="entry name" value="lambda repressor-like DNA-binding domains"/>
    <property type="match status" value="1"/>
</dbReference>
<gene>
    <name evidence="2" type="ORF">CLV43_109192</name>
</gene>
<dbReference type="EMBL" id="PVTF01000009">
    <property type="protein sequence ID" value="PRY37972.1"/>
    <property type="molecule type" value="Genomic_DNA"/>
</dbReference>
<dbReference type="CDD" id="cd00093">
    <property type="entry name" value="HTH_XRE"/>
    <property type="match status" value="1"/>
</dbReference>
<evidence type="ECO:0000259" key="1">
    <source>
        <dbReference type="SMART" id="SM00530"/>
    </source>
</evidence>
<dbReference type="Pfam" id="PF13560">
    <property type="entry name" value="HTH_31"/>
    <property type="match status" value="1"/>
</dbReference>
<accession>A0A2T0SX35</accession>
<name>A0A2T0SX35_9PSEU</name>
<dbReference type="GO" id="GO:0003677">
    <property type="term" value="F:DNA binding"/>
    <property type="evidence" value="ECO:0007669"/>
    <property type="project" value="InterPro"/>
</dbReference>
<feature type="domain" description="HTH cro/C1-type" evidence="1">
    <location>
        <begin position="9"/>
        <end position="81"/>
    </location>
</feature>
<dbReference type="Pfam" id="PF17765">
    <property type="entry name" value="MLTR_LBD"/>
    <property type="match status" value="1"/>
</dbReference>
<evidence type="ECO:0000313" key="2">
    <source>
        <dbReference type="EMBL" id="PRY37972.1"/>
    </source>
</evidence>
<dbReference type="PANTHER" id="PTHR35010:SF2">
    <property type="entry name" value="BLL4672 PROTEIN"/>
    <property type="match status" value="1"/>
</dbReference>
<dbReference type="Gene3D" id="3.30.450.180">
    <property type="match status" value="1"/>
</dbReference>
<dbReference type="PANTHER" id="PTHR35010">
    <property type="entry name" value="BLL4672 PROTEIN-RELATED"/>
    <property type="match status" value="1"/>
</dbReference>
<keyword evidence="3" id="KW-1185">Reference proteome</keyword>
<organism evidence="2 3">
    <name type="scientific">Umezawaea tangerina</name>
    <dbReference type="NCBI Taxonomy" id="84725"/>
    <lineage>
        <taxon>Bacteria</taxon>
        <taxon>Bacillati</taxon>
        <taxon>Actinomycetota</taxon>
        <taxon>Actinomycetes</taxon>
        <taxon>Pseudonocardiales</taxon>
        <taxon>Pseudonocardiaceae</taxon>
        <taxon>Umezawaea</taxon>
    </lineage>
</organism>
<dbReference type="Gene3D" id="1.10.260.40">
    <property type="entry name" value="lambda repressor-like DNA-binding domains"/>
    <property type="match status" value="1"/>
</dbReference>
<dbReference type="SMART" id="SM00530">
    <property type="entry name" value="HTH_XRE"/>
    <property type="match status" value="1"/>
</dbReference>